<comment type="similarity">
    <text evidence="2">Belongs to the bacterial solute-binding protein 5 family.</text>
</comment>
<gene>
    <name evidence="7" type="ORF">J2S11_000170</name>
</gene>
<accession>A0ABT9VTF6</accession>
<keyword evidence="8" id="KW-1185">Reference proteome</keyword>
<feature type="chain" id="PRO_5045488002" evidence="5">
    <location>
        <begin position="21"/>
        <end position="550"/>
    </location>
</feature>
<dbReference type="InterPro" id="IPR039424">
    <property type="entry name" value="SBP_5"/>
</dbReference>
<evidence type="ECO:0000313" key="8">
    <source>
        <dbReference type="Proteomes" id="UP001235840"/>
    </source>
</evidence>
<dbReference type="InterPro" id="IPR023765">
    <property type="entry name" value="SBP_5_CS"/>
</dbReference>
<evidence type="ECO:0000313" key="7">
    <source>
        <dbReference type="EMBL" id="MDQ0164271.1"/>
    </source>
</evidence>
<dbReference type="RefSeq" id="WP_307389638.1">
    <property type="nucleotide sequence ID" value="NZ_BAAADK010000009.1"/>
</dbReference>
<dbReference type="Proteomes" id="UP001235840">
    <property type="component" value="Unassembled WGS sequence"/>
</dbReference>
<dbReference type="PIRSF" id="PIRSF002741">
    <property type="entry name" value="MppA"/>
    <property type="match status" value="1"/>
</dbReference>
<dbReference type="EMBL" id="JAUSTY010000001">
    <property type="protein sequence ID" value="MDQ0164271.1"/>
    <property type="molecule type" value="Genomic_DNA"/>
</dbReference>
<evidence type="ECO:0000256" key="5">
    <source>
        <dbReference type="SAM" id="SignalP"/>
    </source>
</evidence>
<dbReference type="InterPro" id="IPR030678">
    <property type="entry name" value="Peptide/Ni-bd"/>
</dbReference>
<reference evidence="7 8" key="1">
    <citation type="submission" date="2023-07" db="EMBL/GenBank/DDBJ databases">
        <title>Genomic Encyclopedia of Type Strains, Phase IV (KMG-IV): sequencing the most valuable type-strain genomes for metagenomic binning, comparative biology and taxonomic classification.</title>
        <authorList>
            <person name="Goeker M."/>
        </authorList>
    </citation>
    <scope>NUCLEOTIDE SEQUENCE [LARGE SCALE GENOMIC DNA]</scope>
    <source>
        <strain evidence="7 8">DSM 12751</strain>
    </source>
</reference>
<comment type="subcellular location">
    <subcellularLocation>
        <location evidence="1">Cell membrane</location>
        <topology evidence="1">Lipid-anchor</topology>
    </subcellularLocation>
</comment>
<name>A0ABT9VTF6_9BACI</name>
<dbReference type="SUPFAM" id="SSF53850">
    <property type="entry name" value="Periplasmic binding protein-like II"/>
    <property type="match status" value="1"/>
</dbReference>
<dbReference type="PANTHER" id="PTHR30290:SF79">
    <property type="entry name" value="DIPEPTIDE-BINDING PROTEIN DPPE"/>
    <property type="match status" value="1"/>
</dbReference>
<protein>
    <submittedName>
        <fullName evidence="7">Dipeptide transport system substrate-binding protein</fullName>
    </submittedName>
</protein>
<feature type="signal peptide" evidence="5">
    <location>
        <begin position="1"/>
        <end position="20"/>
    </location>
</feature>
<evidence type="ECO:0000259" key="6">
    <source>
        <dbReference type="Pfam" id="PF00496"/>
    </source>
</evidence>
<feature type="compositionally biased region" description="Low complexity" evidence="4">
    <location>
        <begin position="34"/>
        <end position="45"/>
    </location>
</feature>
<keyword evidence="3 5" id="KW-0732">Signal</keyword>
<dbReference type="Gene3D" id="3.90.76.10">
    <property type="entry name" value="Dipeptide-binding Protein, Domain 1"/>
    <property type="match status" value="1"/>
</dbReference>
<feature type="domain" description="Solute-binding protein family 5" evidence="6">
    <location>
        <begin position="94"/>
        <end position="472"/>
    </location>
</feature>
<evidence type="ECO:0000256" key="3">
    <source>
        <dbReference type="ARBA" id="ARBA00022729"/>
    </source>
</evidence>
<dbReference type="Gene3D" id="3.40.190.10">
    <property type="entry name" value="Periplasmic binding protein-like II"/>
    <property type="match status" value="1"/>
</dbReference>
<proteinExistence type="inferred from homology"/>
<evidence type="ECO:0000256" key="2">
    <source>
        <dbReference type="ARBA" id="ARBA00005695"/>
    </source>
</evidence>
<dbReference type="Pfam" id="PF00496">
    <property type="entry name" value="SBP_bac_5"/>
    <property type="match status" value="1"/>
</dbReference>
<evidence type="ECO:0000256" key="4">
    <source>
        <dbReference type="SAM" id="MobiDB-lite"/>
    </source>
</evidence>
<dbReference type="PANTHER" id="PTHR30290">
    <property type="entry name" value="PERIPLASMIC BINDING COMPONENT OF ABC TRANSPORTER"/>
    <property type="match status" value="1"/>
</dbReference>
<dbReference type="PROSITE" id="PS01040">
    <property type="entry name" value="SBP_BACTERIAL_5"/>
    <property type="match status" value="1"/>
</dbReference>
<dbReference type="CDD" id="cd08504">
    <property type="entry name" value="PBP2_OppA"/>
    <property type="match status" value="1"/>
</dbReference>
<feature type="region of interest" description="Disordered" evidence="4">
    <location>
        <begin position="26"/>
        <end position="48"/>
    </location>
</feature>
<dbReference type="Gene3D" id="3.10.105.10">
    <property type="entry name" value="Dipeptide-binding Protein, Domain 3"/>
    <property type="match status" value="1"/>
</dbReference>
<sequence length="550" mass="61925">MKKRQLGFLLLLLIFALVVAACSSDDASTEENPNEGQNETGQEQEPSTEPKVLLLNNGREPTSLDPPIGFDAASYNLINNFMEGLTRLGADHTPEAGIAEDWDISEDGRVYTFYIRENANWSNGDPVTAHDFEFAWKRFIDPETASPAAFLANLIEGAEGFNSGEGTVDDVMVTALDDKTLEVTLTSPQSYFLNVITNPPFFPVHKETVEGNENWHAEASTIHSNGPFKLTQWDKDSQIIIEKNEHYWDTNQVKLDQVVWKMVNDSNTSYQMYTSGELHTSDVPADLSEQLFANGEVNVEDSSGTMFFRFNVTEEPFQNVNIRRAFSMAVDRQQIIDYVIKGQQRAATAFVSYGFTDAQGDDFREKGGDLISFNLEEAKQLLEQGMAEEGYTALPEITLSYNNTDINHRIAQALQEMLRQNLGVEVNLTSQEGAVFLAAQRALELQFSRSSFIPDFGDPINFLESFITGSSMNRTGWSHAEYDSLIAEAYQEADDARRFELLHRAESILFEESPIIPLYFYNTIYLQADDVKGIVRHPVGYLELKWADME</sequence>
<organism evidence="7 8">
    <name type="scientific">Caldalkalibacillus horti</name>
    <dbReference type="NCBI Taxonomy" id="77523"/>
    <lineage>
        <taxon>Bacteria</taxon>
        <taxon>Bacillati</taxon>
        <taxon>Bacillota</taxon>
        <taxon>Bacilli</taxon>
        <taxon>Bacillales</taxon>
        <taxon>Bacillaceae</taxon>
        <taxon>Caldalkalibacillus</taxon>
    </lineage>
</organism>
<dbReference type="InterPro" id="IPR000914">
    <property type="entry name" value="SBP_5_dom"/>
</dbReference>
<dbReference type="PROSITE" id="PS51257">
    <property type="entry name" value="PROKAR_LIPOPROTEIN"/>
    <property type="match status" value="1"/>
</dbReference>
<evidence type="ECO:0000256" key="1">
    <source>
        <dbReference type="ARBA" id="ARBA00004193"/>
    </source>
</evidence>
<comment type="caution">
    <text evidence="7">The sequence shown here is derived from an EMBL/GenBank/DDBJ whole genome shotgun (WGS) entry which is preliminary data.</text>
</comment>